<keyword evidence="3" id="KW-1185">Reference proteome</keyword>
<sequence>MAPVPGRDEACSHSPTAGPTDQGPRLHWEADSRGRGYRQSFQTTPAGEGNTARLPRVRRAARAGSGESTAFSIAAWAHALRVFQAVFRGRLDVSKRKGHWLPRKRYPPGVRTLWRFDYWNRAGGARPDRVLRLGVRRGRRKDPPWVKATFADGPATKSPVSKGICTIYGKHRIIAHQTDPWQLIPPSPCTKVTVPANKEGNH</sequence>
<accession>A0A212CMG4</accession>
<evidence type="ECO:0000313" key="2">
    <source>
        <dbReference type="EMBL" id="OWK07075.1"/>
    </source>
</evidence>
<feature type="region of interest" description="Disordered" evidence="1">
    <location>
        <begin position="1"/>
        <end position="29"/>
    </location>
</feature>
<dbReference type="EMBL" id="MKHE01000017">
    <property type="protein sequence ID" value="OWK07075.1"/>
    <property type="molecule type" value="Genomic_DNA"/>
</dbReference>
<dbReference type="AlphaFoldDB" id="A0A212CMG4"/>
<reference evidence="2 3" key="1">
    <citation type="journal article" date="2018" name="Mol. Genet. Genomics">
        <title>The red deer Cervus elaphus genome CerEla1.0: sequencing, annotating, genes, and chromosomes.</title>
        <authorList>
            <person name="Bana N.A."/>
            <person name="Nyiri A."/>
            <person name="Nagy J."/>
            <person name="Frank K."/>
            <person name="Nagy T."/>
            <person name="Steger V."/>
            <person name="Schiller M."/>
            <person name="Lakatos P."/>
            <person name="Sugar L."/>
            <person name="Horn P."/>
            <person name="Barta E."/>
            <person name="Orosz L."/>
        </authorList>
    </citation>
    <scope>NUCLEOTIDE SEQUENCE [LARGE SCALE GENOMIC DNA]</scope>
    <source>
        <strain evidence="2">Hungarian</strain>
    </source>
</reference>
<dbReference type="Proteomes" id="UP000242450">
    <property type="component" value="Chromosome 17"/>
</dbReference>
<comment type="caution">
    <text evidence="2">The sequence shown here is derived from an EMBL/GenBank/DDBJ whole genome shotgun (WGS) entry which is preliminary data.</text>
</comment>
<protein>
    <submittedName>
        <fullName evidence="2">Uncharacterized protein</fullName>
    </submittedName>
</protein>
<feature type="compositionally biased region" description="Basic and acidic residues" evidence="1">
    <location>
        <begin position="1"/>
        <end position="11"/>
    </location>
</feature>
<organism evidence="2 3">
    <name type="scientific">Cervus elaphus hippelaphus</name>
    <name type="common">European red deer</name>
    <dbReference type="NCBI Taxonomy" id="46360"/>
    <lineage>
        <taxon>Eukaryota</taxon>
        <taxon>Metazoa</taxon>
        <taxon>Chordata</taxon>
        <taxon>Craniata</taxon>
        <taxon>Vertebrata</taxon>
        <taxon>Euteleostomi</taxon>
        <taxon>Mammalia</taxon>
        <taxon>Eutheria</taxon>
        <taxon>Laurasiatheria</taxon>
        <taxon>Artiodactyla</taxon>
        <taxon>Ruminantia</taxon>
        <taxon>Pecora</taxon>
        <taxon>Cervidae</taxon>
        <taxon>Cervinae</taxon>
        <taxon>Cervus</taxon>
    </lineage>
</organism>
<gene>
    <name evidence="2" type="ORF">Celaphus_00018645</name>
</gene>
<evidence type="ECO:0000256" key="1">
    <source>
        <dbReference type="SAM" id="MobiDB-lite"/>
    </source>
</evidence>
<dbReference type="OrthoDB" id="10593065at2759"/>
<evidence type="ECO:0000313" key="3">
    <source>
        <dbReference type="Proteomes" id="UP000242450"/>
    </source>
</evidence>
<proteinExistence type="predicted"/>
<name>A0A212CMG4_CEREH</name>